<evidence type="ECO:0000256" key="5">
    <source>
        <dbReference type="ARBA" id="ARBA00023136"/>
    </source>
</evidence>
<evidence type="ECO:0000256" key="1">
    <source>
        <dbReference type="ARBA" id="ARBA00004141"/>
    </source>
</evidence>
<keyword evidence="6" id="KW-0175">Coiled coil</keyword>
<evidence type="ECO:0000256" key="3">
    <source>
        <dbReference type="ARBA" id="ARBA00022692"/>
    </source>
</evidence>
<accession>A0AAW0T8E6</accession>
<keyword evidence="9" id="KW-1185">Reference proteome</keyword>
<sequence length="314" mass="34675">MFSASVHLCSPLTLTHESAMYIEKKENSSSAPWVDGEPSSLLVPPSPIPQGQGRRFFPGPFTSHRCHHPDVGAMHGHTISMRLVPSTTSAMGIYSLRQLHLSRAKLKASSRTSALLSGFAMVAMVEVQFIDSCREGSEENTETDKCPVPQWLLVAFSLCTTLLVAVHLLALMISTCVLPHVEAVANITHVDSMASLRGTTTTVSESPHITMHWYIEAAWTFSTVLGILLFLVEIGLLSWIKFLGYSQNAAIGSTVLLVPIVLLFTLFAFHFYWKLVAQKVEDADKTLQELEEQLRVMQHTERQQNGAQSAMQVV</sequence>
<dbReference type="InterPro" id="IPR012446">
    <property type="entry name" value="CRAC_channel"/>
</dbReference>
<protein>
    <recommendedName>
        <fullName evidence="10">Calcium release-activated calcium channel protein 1</fullName>
    </recommendedName>
</protein>
<comment type="subcellular location">
    <subcellularLocation>
        <location evidence="1">Membrane</location>
        <topology evidence="1">Multi-pass membrane protein</topology>
    </subcellularLocation>
</comment>
<evidence type="ECO:0000256" key="4">
    <source>
        <dbReference type="ARBA" id="ARBA00022989"/>
    </source>
</evidence>
<proteinExistence type="inferred from homology"/>
<feature type="transmembrane region" description="Helical" evidence="7">
    <location>
        <begin position="150"/>
        <end position="173"/>
    </location>
</feature>
<reference evidence="8 9" key="1">
    <citation type="submission" date="2023-03" db="EMBL/GenBank/DDBJ databases">
        <title>High-quality genome of Scylla paramamosain provides insights in environmental adaptation.</title>
        <authorList>
            <person name="Zhang L."/>
        </authorList>
    </citation>
    <scope>NUCLEOTIDE SEQUENCE [LARGE SCALE GENOMIC DNA]</scope>
    <source>
        <strain evidence="8">LZ_2023a</strain>
        <tissue evidence="8">Muscle</tissue>
    </source>
</reference>
<evidence type="ECO:0000256" key="6">
    <source>
        <dbReference type="SAM" id="Coils"/>
    </source>
</evidence>
<feature type="transmembrane region" description="Helical" evidence="7">
    <location>
        <begin position="217"/>
        <end position="239"/>
    </location>
</feature>
<organism evidence="8 9">
    <name type="scientific">Scylla paramamosain</name>
    <name type="common">Mud crab</name>
    <dbReference type="NCBI Taxonomy" id="85552"/>
    <lineage>
        <taxon>Eukaryota</taxon>
        <taxon>Metazoa</taxon>
        <taxon>Ecdysozoa</taxon>
        <taxon>Arthropoda</taxon>
        <taxon>Crustacea</taxon>
        <taxon>Multicrustacea</taxon>
        <taxon>Malacostraca</taxon>
        <taxon>Eumalacostraca</taxon>
        <taxon>Eucarida</taxon>
        <taxon>Decapoda</taxon>
        <taxon>Pleocyemata</taxon>
        <taxon>Brachyura</taxon>
        <taxon>Eubrachyura</taxon>
        <taxon>Portunoidea</taxon>
        <taxon>Portunidae</taxon>
        <taxon>Portuninae</taxon>
        <taxon>Scylla</taxon>
    </lineage>
</organism>
<name>A0AAW0T8E6_SCYPA</name>
<dbReference type="Proteomes" id="UP001487740">
    <property type="component" value="Unassembled WGS sequence"/>
</dbReference>
<evidence type="ECO:0000256" key="7">
    <source>
        <dbReference type="SAM" id="Phobius"/>
    </source>
</evidence>
<comment type="similarity">
    <text evidence="2">Belongs to the Orai family.</text>
</comment>
<dbReference type="GO" id="GO:0015279">
    <property type="term" value="F:store-operated calcium channel activity"/>
    <property type="evidence" value="ECO:0007669"/>
    <property type="project" value="TreeGrafter"/>
</dbReference>
<dbReference type="PANTHER" id="PTHR31501:SF7">
    <property type="entry name" value="CALCIUM RELEASE-ACTIVATED CALCIUM CHANNEL PROTEIN 1"/>
    <property type="match status" value="1"/>
</dbReference>
<keyword evidence="3 7" id="KW-0812">Transmembrane</keyword>
<dbReference type="EMBL" id="JARAKH010000036">
    <property type="protein sequence ID" value="KAK8383744.1"/>
    <property type="molecule type" value="Genomic_DNA"/>
</dbReference>
<keyword evidence="4 7" id="KW-1133">Transmembrane helix</keyword>
<gene>
    <name evidence="8" type="ORF">O3P69_015893</name>
</gene>
<keyword evidence="5 7" id="KW-0472">Membrane</keyword>
<dbReference type="Gene3D" id="1.20.140.140">
    <property type="entry name" value="Calcium release-activated calcium channel protein Orai"/>
    <property type="match status" value="1"/>
</dbReference>
<dbReference type="GO" id="GO:0016020">
    <property type="term" value="C:membrane"/>
    <property type="evidence" value="ECO:0007669"/>
    <property type="project" value="UniProtKB-SubCell"/>
</dbReference>
<evidence type="ECO:0008006" key="10">
    <source>
        <dbReference type="Google" id="ProtNLM"/>
    </source>
</evidence>
<dbReference type="Pfam" id="PF07856">
    <property type="entry name" value="Orai-1"/>
    <property type="match status" value="1"/>
</dbReference>
<feature type="transmembrane region" description="Helical" evidence="7">
    <location>
        <begin position="251"/>
        <end position="273"/>
    </location>
</feature>
<dbReference type="AlphaFoldDB" id="A0AAW0T8E6"/>
<evidence type="ECO:0000256" key="2">
    <source>
        <dbReference type="ARBA" id="ARBA00008062"/>
    </source>
</evidence>
<evidence type="ECO:0000313" key="9">
    <source>
        <dbReference type="Proteomes" id="UP001487740"/>
    </source>
</evidence>
<dbReference type="PANTHER" id="PTHR31501">
    <property type="entry name" value="CALCIUM RELEASE-ACTIVATED CALCIUM CHANNEL PROTEIN 1"/>
    <property type="match status" value="1"/>
</dbReference>
<dbReference type="GO" id="GO:0002115">
    <property type="term" value="P:store-operated calcium entry"/>
    <property type="evidence" value="ECO:0007669"/>
    <property type="project" value="TreeGrafter"/>
</dbReference>
<evidence type="ECO:0000313" key="8">
    <source>
        <dbReference type="EMBL" id="KAK8383744.1"/>
    </source>
</evidence>
<comment type="caution">
    <text evidence="8">The sequence shown here is derived from an EMBL/GenBank/DDBJ whole genome shotgun (WGS) entry which is preliminary data.</text>
</comment>
<dbReference type="InterPro" id="IPR038350">
    <property type="entry name" value="Orai_sf"/>
</dbReference>
<feature type="coiled-coil region" evidence="6">
    <location>
        <begin position="273"/>
        <end position="307"/>
    </location>
</feature>